<accession>A0A914PG23</accession>
<evidence type="ECO:0000313" key="2">
    <source>
        <dbReference type="Proteomes" id="UP000887578"/>
    </source>
</evidence>
<feature type="region of interest" description="Disordered" evidence="1">
    <location>
        <begin position="1"/>
        <end position="61"/>
    </location>
</feature>
<proteinExistence type="predicted"/>
<protein>
    <submittedName>
        <fullName evidence="3">Uncharacterized protein</fullName>
    </submittedName>
</protein>
<dbReference type="WBParaSite" id="PDA_v2.g17216.t1">
    <property type="protein sequence ID" value="PDA_v2.g17216.t1"/>
    <property type="gene ID" value="PDA_v2.g17216"/>
</dbReference>
<evidence type="ECO:0000313" key="3">
    <source>
        <dbReference type="WBParaSite" id="PDA_v2.g17216.t1"/>
    </source>
</evidence>
<evidence type="ECO:0000256" key="1">
    <source>
        <dbReference type="SAM" id="MobiDB-lite"/>
    </source>
</evidence>
<keyword evidence="2" id="KW-1185">Reference proteome</keyword>
<organism evidence="2 3">
    <name type="scientific">Panagrolaimus davidi</name>
    <dbReference type="NCBI Taxonomy" id="227884"/>
    <lineage>
        <taxon>Eukaryota</taxon>
        <taxon>Metazoa</taxon>
        <taxon>Ecdysozoa</taxon>
        <taxon>Nematoda</taxon>
        <taxon>Chromadorea</taxon>
        <taxon>Rhabditida</taxon>
        <taxon>Tylenchina</taxon>
        <taxon>Panagrolaimomorpha</taxon>
        <taxon>Panagrolaimoidea</taxon>
        <taxon>Panagrolaimidae</taxon>
        <taxon>Panagrolaimus</taxon>
    </lineage>
</organism>
<name>A0A914PG23_9BILA</name>
<sequence length="251" mass="27857">MARTRSSSSSDSSDSSRRTRKRRSHSHSSLSSTSSVHSENVESPEALENVGIAPAPPEDLPVEMTREKVNLTEAEITSFRGFAKGSAPDPRLRETWFNTLPTINDVAAAAPRLDKKLKGPNYKISMTESQAIQHHEGLFAALNLLMLSNASNIRGTDDEVKFRERAMRIISVQIQDLTVLRRLSALDSLGVPSGEVSGVRRKTLDLKPEKHPNVDGEQIHQLFSTEMVEDIKAYLKQKEKNKTARTSLAKI</sequence>
<feature type="compositionally biased region" description="Low complexity" evidence="1">
    <location>
        <begin position="27"/>
        <end position="38"/>
    </location>
</feature>
<reference evidence="3" key="1">
    <citation type="submission" date="2022-11" db="UniProtKB">
        <authorList>
            <consortium name="WormBaseParasite"/>
        </authorList>
    </citation>
    <scope>IDENTIFICATION</scope>
</reference>
<dbReference type="AlphaFoldDB" id="A0A914PG23"/>
<feature type="compositionally biased region" description="Low complexity" evidence="1">
    <location>
        <begin position="1"/>
        <end position="13"/>
    </location>
</feature>
<dbReference type="Proteomes" id="UP000887578">
    <property type="component" value="Unplaced"/>
</dbReference>